<feature type="domain" description="BIG2" evidence="1">
    <location>
        <begin position="29"/>
        <end position="94"/>
    </location>
</feature>
<evidence type="ECO:0000259" key="1">
    <source>
        <dbReference type="Pfam" id="PF02368"/>
    </source>
</evidence>
<protein>
    <submittedName>
        <fullName evidence="2">Bacterial Ig-like domain (Group 2)</fullName>
    </submittedName>
</protein>
<sequence length="1145" mass="131178">MKKVLSIFVLMIISITLLACNKKIIKAEYITITNENIYLNVDSEVTLEYKIIPADTTNKDVSIVSNNDEIATVTNGVLKGLKIGNTIVTISLKEQPEIKKEIIVNVVDKLWPSVSIKSFAGFDLPAFPNFTSVNEVKTDESLKLEISGVTNDSGAMYQYKDLLISLGWILDGGFDEHAGKFKHNDFEYTISLHNNMVHNGTTIDLLISKKDHDHNHEIHTWEELSEEVFIHFNVELPLFEGITEFNFISEEAEFKFNIKVDNRKEKITAYQNVLNTNGWVPEGTPTTHAGTYIKDNVEISYHESHDDEDTIDFTISKEHNHEHEKTWNDAQKAVSDKFKITINKLENVNEMTIIEKSNSIIVDVTIASELLESSLEDFLNTFNEEWIKNPNNDSHVGYLYKKPNLTLSYHNELPHGRNIITFTFSIIDDEPTGWPSDEISNDLGFSMPDFKTFNQAAYDSKEKILTINGVIDRVVKVNEYIEQLETLGWTIFKSNPVTIMMDHYLHNYRITIMMMPSSPEVVDIVFRELALTWDDITRFINNEYKIEIPNFENIKSIKITNIPNEFVFNAKVTNREASIIAYQELLTSNGWVPEGTPTTHAGTYIKDDVEISYHESHDDIETIDFTISKEHDHEHGFPNDEIFEHFGFKLPEFPGHVHFKVNHLSNGGLEIVISDIEDDKEALEKYDLLLINDSWIKSSTNSFHGGSYTKDGVNALITYHNSMDHGGKTIEYKITKLNDDTVNEWPNKELKENVGFELPEFPNSKSAFFDVKEEYSVIEILGVEDDRTEVFNYYELLEADGWVNSEIKNAHGARYFKDGLDYFIIVHNLKYHGGDVIEIQIHKIITEGFYEEWPVSEINELLPNNNLIAYSGFSSISLNDEDLSVGKLLILIYGATSSSIDSYINSLEGWVYSLKHDGYINNEKTFIMVIEDHLSTYRTIDITIQKISEYPSDEINAIIKDELPKYGELNSTHYVIKKYQDDEDFDFKIYDTSKEELESFINSLLDLGWFNNEYTGALYKEDNDYFIYYSNSSDFSIVSISITTDPSYGKEHQDLTKLFNEYGIPLFDQDSELENLVYSAKVHGYSKESIAIDVNGSDLSFVSTYEAILTNNGFVKTGTAFTKENTKIEVIFDDLFETAVIIIIL</sequence>
<dbReference type="InterPro" id="IPR008964">
    <property type="entry name" value="Invasin/intimin_cell_adhesion"/>
</dbReference>
<dbReference type="SUPFAM" id="SSF49373">
    <property type="entry name" value="Invasin/intimin cell-adhesion fragments"/>
    <property type="match status" value="1"/>
</dbReference>
<dbReference type="PROSITE" id="PS51257">
    <property type="entry name" value="PROKAR_LIPOPROTEIN"/>
    <property type="match status" value="1"/>
</dbReference>
<dbReference type="STRING" id="1278311.GCA_000428705_00837"/>
<dbReference type="InterPro" id="IPR003343">
    <property type="entry name" value="Big_2"/>
</dbReference>
<evidence type="ECO:0000313" key="3">
    <source>
        <dbReference type="Proteomes" id="UP000289841"/>
    </source>
</evidence>
<dbReference type="RefSeq" id="WP_026390443.1">
    <property type="nucleotide sequence ID" value="NZ_LR215048.1"/>
</dbReference>
<dbReference type="Proteomes" id="UP000289841">
    <property type="component" value="Chromosome"/>
</dbReference>
<dbReference type="AlphaFoldDB" id="A0A449BFQ8"/>
<dbReference type="OrthoDB" id="9788539at2"/>
<accession>A0A449BFQ8</accession>
<organism evidence="2 3">
    <name type="scientific">Haploplasma axanthum</name>
    <name type="common">Acholeplasma axanthum</name>
    <dbReference type="NCBI Taxonomy" id="29552"/>
    <lineage>
        <taxon>Bacteria</taxon>
        <taxon>Bacillati</taxon>
        <taxon>Mycoplasmatota</taxon>
        <taxon>Mollicutes</taxon>
        <taxon>Acholeplasmatales</taxon>
        <taxon>Acholeplasmataceae</taxon>
        <taxon>Haploplasma</taxon>
    </lineage>
</organism>
<dbReference type="Pfam" id="PF02368">
    <property type="entry name" value="Big_2"/>
    <property type="match status" value="1"/>
</dbReference>
<dbReference type="KEGG" id="aaxa:NCTC10138_01695"/>
<reference evidence="2 3" key="1">
    <citation type="submission" date="2019-01" db="EMBL/GenBank/DDBJ databases">
        <authorList>
            <consortium name="Pathogen Informatics"/>
        </authorList>
    </citation>
    <scope>NUCLEOTIDE SEQUENCE [LARGE SCALE GENOMIC DNA]</scope>
    <source>
        <strain evidence="2 3">NCTC10138</strain>
    </source>
</reference>
<keyword evidence="3" id="KW-1185">Reference proteome</keyword>
<name>A0A449BFQ8_HAPAX</name>
<evidence type="ECO:0000313" key="2">
    <source>
        <dbReference type="EMBL" id="VEU81297.1"/>
    </source>
</evidence>
<gene>
    <name evidence="2" type="ORF">NCTC10138_01695</name>
</gene>
<dbReference type="Gene3D" id="2.60.40.1080">
    <property type="match status" value="1"/>
</dbReference>
<proteinExistence type="predicted"/>
<dbReference type="EMBL" id="LR215048">
    <property type="protein sequence ID" value="VEU81297.1"/>
    <property type="molecule type" value="Genomic_DNA"/>
</dbReference>